<gene>
    <name evidence="3" type="ORF">ALOHA_HF400048F7ctg1g28</name>
</gene>
<dbReference type="InterPro" id="IPR009045">
    <property type="entry name" value="Zn_M74/Hedgehog-like"/>
</dbReference>
<dbReference type="Gene3D" id="3.30.1380.10">
    <property type="match status" value="1"/>
</dbReference>
<organism evidence="3">
    <name type="scientific">uncultured marine microorganism HF4000_48F7</name>
    <dbReference type="NCBI Taxonomy" id="455500"/>
    <lineage>
        <taxon>unclassified sequences</taxon>
        <taxon>environmental samples</taxon>
    </lineage>
</organism>
<dbReference type="SUPFAM" id="SSF55166">
    <property type="entry name" value="Hedgehog/DD-peptidase"/>
    <property type="match status" value="1"/>
</dbReference>
<name>B3SZV3_9ZZZZ</name>
<feature type="region of interest" description="Disordered" evidence="1">
    <location>
        <begin position="54"/>
        <end position="75"/>
    </location>
</feature>
<feature type="domain" description="Peptidase M15A C-terminal" evidence="2">
    <location>
        <begin position="14"/>
        <end position="65"/>
    </location>
</feature>
<dbReference type="Pfam" id="PF08291">
    <property type="entry name" value="Peptidase_M15_3"/>
    <property type="match status" value="1"/>
</dbReference>
<dbReference type="EMBL" id="EU016559">
    <property type="protein sequence ID" value="ABZ05861.1"/>
    <property type="molecule type" value="Genomic_DNA"/>
</dbReference>
<sequence length="140" mass="15947">MIVDSNETVECSKHFSRDELKCSFAPDAPVLMDSLFMAALEELREEWGKPMHLSSAFRTEDHPRERTKPIKYDHLGNPLPKGGMHARGRAVDVLIAGSDAVAFLRLALKYFSGVGLSQKDKNWSNRFIHLDDGKQRIWTY</sequence>
<evidence type="ECO:0000256" key="1">
    <source>
        <dbReference type="SAM" id="MobiDB-lite"/>
    </source>
</evidence>
<evidence type="ECO:0000259" key="2">
    <source>
        <dbReference type="Pfam" id="PF08291"/>
    </source>
</evidence>
<accession>B3SZV3</accession>
<proteinExistence type="predicted"/>
<dbReference type="InterPro" id="IPR013230">
    <property type="entry name" value="Peptidase_M15A_C"/>
</dbReference>
<protein>
    <recommendedName>
        <fullName evidence="2">Peptidase M15A C-terminal domain-containing protein</fullName>
    </recommendedName>
</protein>
<evidence type="ECO:0000313" key="3">
    <source>
        <dbReference type="EMBL" id="ABZ05861.1"/>
    </source>
</evidence>
<dbReference type="AlphaFoldDB" id="B3SZV3"/>
<feature type="compositionally biased region" description="Basic and acidic residues" evidence="1">
    <location>
        <begin position="58"/>
        <end position="74"/>
    </location>
</feature>
<reference evidence="3" key="1">
    <citation type="journal article" date="2008" name="ISME J.">
        <title>Genomic patterns of recombination, clonal divergence and environment in marine microbial populations.</title>
        <authorList>
            <person name="Konstantinidis K.T."/>
            <person name="Delong E.F."/>
        </authorList>
    </citation>
    <scope>NUCLEOTIDE SEQUENCE</scope>
</reference>